<feature type="transmembrane region" description="Helical" evidence="1">
    <location>
        <begin position="81"/>
        <end position="102"/>
    </location>
</feature>
<dbReference type="KEGG" id="many:MANY_51850"/>
<dbReference type="NCBIfam" id="TIGR04370">
    <property type="entry name" value="glyco_rpt_poly"/>
    <property type="match status" value="1"/>
</dbReference>
<keyword evidence="1" id="KW-0812">Transmembrane</keyword>
<organism evidence="2 3">
    <name type="scientific">Mycolicibacterium anyangense</name>
    <dbReference type="NCBI Taxonomy" id="1431246"/>
    <lineage>
        <taxon>Bacteria</taxon>
        <taxon>Bacillati</taxon>
        <taxon>Actinomycetota</taxon>
        <taxon>Actinomycetes</taxon>
        <taxon>Mycobacteriales</taxon>
        <taxon>Mycobacteriaceae</taxon>
        <taxon>Mycolicibacterium</taxon>
    </lineage>
</organism>
<sequence>MAVAAASILPTVLIGDAEFRSLWRTPKAITAETLLMFSSGVLALCFGALVSSAVLHQQPSGTRWPAFSSEAVALLRRASTLLTALTLVGYTGFVFLILRSGLSVSQLTGDNYTDGPPVRDLIGSIPGVTTLTQCGMAAVVVSSLLLSQQYSRGEVVKMMTVIGLSIPRAFIYSERLAIMEVVVPVVAVFCARLSLSSGSKRLAAQLAPAVGIPFVATIFGVFEYFRSWSYFRTRTNNSFIEFTLDRLAGYYTTALNNGHLILHHLNVPGRWPYDTIEWFWNAPGVASLQLYTRLTGLPKPYSAHGETSPVMRMLNNYASPEFNNPCGYTGPFIDYGLVGGLIYFLVIGVVVGSLYRGFCGGRPFGILLYPIMFTGLLELPRYMYWAQGRTLPTLIALITLSWMLNRIGTKSQAAAPLAPMLSPLGS</sequence>
<dbReference type="EMBL" id="AP022620">
    <property type="protein sequence ID" value="BBZ79848.1"/>
    <property type="molecule type" value="Genomic_DNA"/>
</dbReference>
<dbReference type="Proteomes" id="UP000467249">
    <property type="component" value="Chromosome"/>
</dbReference>
<evidence type="ECO:0000313" key="2">
    <source>
        <dbReference type="EMBL" id="BBZ79848.1"/>
    </source>
</evidence>
<feature type="transmembrane region" description="Helical" evidence="1">
    <location>
        <begin position="390"/>
        <end position="407"/>
    </location>
</feature>
<evidence type="ECO:0000256" key="1">
    <source>
        <dbReference type="SAM" id="Phobius"/>
    </source>
</evidence>
<keyword evidence="3" id="KW-1185">Reference proteome</keyword>
<evidence type="ECO:0008006" key="4">
    <source>
        <dbReference type="Google" id="ProtNLM"/>
    </source>
</evidence>
<protein>
    <recommendedName>
        <fullName evidence="4">Oligosaccharide repeat unit polymerase</fullName>
    </recommendedName>
</protein>
<name>A0A6N4WH29_9MYCO</name>
<proteinExistence type="predicted"/>
<accession>A0A6N4WH29</accession>
<reference evidence="2 3" key="1">
    <citation type="journal article" date="2019" name="Emerg. Microbes Infect.">
        <title>Comprehensive subspecies identification of 175 nontuberculous mycobacteria species based on 7547 genomic profiles.</title>
        <authorList>
            <person name="Matsumoto Y."/>
            <person name="Kinjo T."/>
            <person name="Motooka D."/>
            <person name="Nabeya D."/>
            <person name="Jung N."/>
            <person name="Uechi K."/>
            <person name="Horii T."/>
            <person name="Iida T."/>
            <person name="Fujita J."/>
            <person name="Nakamura S."/>
        </authorList>
    </citation>
    <scope>NUCLEOTIDE SEQUENCE [LARGE SCALE GENOMIC DNA]</scope>
    <source>
        <strain evidence="2 3">JCM 30275</strain>
    </source>
</reference>
<keyword evidence="1" id="KW-0472">Membrane</keyword>
<evidence type="ECO:0000313" key="3">
    <source>
        <dbReference type="Proteomes" id="UP000467249"/>
    </source>
</evidence>
<dbReference type="RefSeq" id="WP_163807172.1">
    <property type="nucleotide sequence ID" value="NZ_AP022620.1"/>
</dbReference>
<gene>
    <name evidence="2" type="ORF">MANY_51850</name>
</gene>
<feature type="transmembrane region" description="Helical" evidence="1">
    <location>
        <begin position="332"/>
        <end position="354"/>
    </location>
</feature>
<feature type="transmembrane region" description="Helical" evidence="1">
    <location>
        <begin position="177"/>
        <end position="195"/>
    </location>
</feature>
<keyword evidence="1" id="KW-1133">Transmembrane helix</keyword>
<feature type="transmembrane region" description="Helical" evidence="1">
    <location>
        <begin position="202"/>
        <end position="222"/>
    </location>
</feature>
<feature type="transmembrane region" description="Helical" evidence="1">
    <location>
        <begin position="33"/>
        <end position="55"/>
    </location>
</feature>
<feature type="transmembrane region" description="Helical" evidence="1">
    <location>
        <begin position="122"/>
        <end position="146"/>
    </location>
</feature>
<dbReference type="AlphaFoldDB" id="A0A6N4WH29"/>